<dbReference type="STRING" id="1305675.BFG57_07820"/>
<dbReference type="AlphaFoldDB" id="A0A1E5LJW3"/>
<dbReference type="Proteomes" id="UP000095209">
    <property type="component" value="Unassembled WGS sequence"/>
</dbReference>
<dbReference type="Gene3D" id="3.30.200.180">
    <property type="match status" value="1"/>
</dbReference>
<dbReference type="OrthoDB" id="9792074at2"/>
<dbReference type="InterPro" id="IPR058193">
    <property type="entry name" value="VanY/YodJ_core_dom"/>
</dbReference>
<accession>A0A1E5LJW3</accession>
<dbReference type="NCBIfam" id="NF000472">
    <property type="entry name" value="vanY_AFMPt"/>
    <property type="match status" value="1"/>
</dbReference>
<dbReference type="InterPro" id="IPR052179">
    <property type="entry name" value="DD-CPase-like"/>
</dbReference>
<evidence type="ECO:0000259" key="1">
    <source>
        <dbReference type="Pfam" id="PF02557"/>
    </source>
</evidence>
<reference evidence="2 3" key="1">
    <citation type="submission" date="2016-08" db="EMBL/GenBank/DDBJ databases">
        <title>Genome of Bacillus solimangrovi GH2-4.</title>
        <authorList>
            <person name="Lim S."/>
            <person name="Kim B.-C."/>
        </authorList>
    </citation>
    <scope>NUCLEOTIDE SEQUENCE [LARGE SCALE GENOMIC DNA]</scope>
    <source>
        <strain evidence="2 3">GH2-4</strain>
    </source>
</reference>
<dbReference type="GO" id="GO:0006508">
    <property type="term" value="P:proteolysis"/>
    <property type="evidence" value="ECO:0007669"/>
    <property type="project" value="InterPro"/>
</dbReference>
<dbReference type="PANTHER" id="PTHR34385:SF1">
    <property type="entry name" value="PEPTIDOGLYCAN L-ALANYL-D-GLUTAMATE ENDOPEPTIDASE CWLK"/>
    <property type="match status" value="1"/>
</dbReference>
<name>A0A1E5LJW3_9BACI</name>
<comment type="caution">
    <text evidence="2">The sequence shown here is derived from an EMBL/GenBank/DDBJ whole genome shotgun (WGS) entry which is preliminary data.</text>
</comment>
<dbReference type="InterPro" id="IPR009045">
    <property type="entry name" value="Zn_M74/Hedgehog-like"/>
</dbReference>
<evidence type="ECO:0000313" key="3">
    <source>
        <dbReference type="Proteomes" id="UP000095209"/>
    </source>
</evidence>
<feature type="domain" description="D-alanyl-D-alanine carboxypeptidase-like core" evidence="1">
    <location>
        <begin position="108"/>
        <end position="223"/>
    </location>
</feature>
<dbReference type="InterPro" id="IPR003709">
    <property type="entry name" value="VanY-like_core_dom"/>
</dbReference>
<organism evidence="2 3">
    <name type="scientific">Bacillus solimangrovi</name>
    <dbReference type="NCBI Taxonomy" id="1305675"/>
    <lineage>
        <taxon>Bacteria</taxon>
        <taxon>Bacillati</taxon>
        <taxon>Bacillota</taxon>
        <taxon>Bacilli</taxon>
        <taxon>Bacillales</taxon>
        <taxon>Bacillaceae</taxon>
        <taxon>Bacillus</taxon>
    </lineage>
</organism>
<protein>
    <recommendedName>
        <fullName evidence="1">D-alanyl-D-alanine carboxypeptidase-like core domain-containing protein</fullName>
    </recommendedName>
</protein>
<dbReference type="GO" id="GO:0008233">
    <property type="term" value="F:peptidase activity"/>
    <property type="evidence" value="ECO:0007669"/>
    <property type="project" value="InterPro"/>
</dbReference>
<gene>
    <name evidence="2" type="ORF">BFG57_07820</name>
</gene>
<evidence type="ECO:0000313" key="2">
    <source>
        <dbReference type="EMBL" id="OEH94365.1"/>
    </source>
</evidence>
<dbReference type="EMBL" id="MJEH01000002">
    <property type="protein sequence ID" value="OEH94365.1"/>
    <property type="molecule type" value="Genomic_DNA"/>
</dbReference>
<dbReference type="SUPFAM" id="SSF55166">
    <property type="entry name" value="Hedgehog/DD-peptidase"/>
    <property type="match status" value="1"/>
</dbReference>
<dbReference type="PANTHER" id="PTHR34385">
    <property type="entry name" value="D-ALANYL-D-ALANINE CARBOXYPEPTIDASE"/>
    <property type="match status" value="1"/>
</dbReference>
<proteinExistence type="predicted"/>
<keyword evidence="3" id="KW-1185">Reference proteome</keyword>
<dbReference type="Gene3D" id="3.30.1380.10">
    <property type="match status" value="1"/>
</dbReference>
<dbReference type="Pfam" id="PF02557">
    <property type="entry name" value="VanY"/>
    <property type="match status" value="1"/>
</dbReference>
<sequence>MTEWGYFIVLIICLGIAAKKVAVEPVFENHVNNDYIDNNDEIVLEVDDRNVQNNMVEKTLIKSQVYQGNLLLINSQYPVREESVKSDIVNLFKSKELKQRYKLNNRKIELSRDVAQKFSQLVQDARSEGVRNFTINSGFRGFDEQNRLYKEMGSNIAMPPGYSEHNAGLSLDVGSTKMKMIHAPEGEWIEKNAWKYGFILRYPKDKTDITGIQYEPWHIRYVGLPHSAIMQEKNIVLEEYLDYLKEEESVSVIVNGHKYTVYYYNISQACTVKVPTNTPFEISGNNMDGVIVTVSEQDVLNYVS</sequence>
<dbReference type="RefSeq" id="WP_069715512.1">
    <property type="nucleotide sequence ID" value="NZ_MJEH01000002.1"/>
</dbReference>
<dbReference type="CDD" id="cd14852">
    <property type="entry name" value="LD-carboxypeptidase"/>
    <property type="match status" value="1"/>
</dbReference>